<dbReference type="InterPro" id="IPR045032">
    <property type="entry name" value="PEL"/>
</dbReference>
<comment type="subcellular location">
    <subcellularLocation>
        <location evidence="1">Secreted</location>
    </subcellularLocation>
</comment>
<dbReference type="InterPro" id="IPR011050">
    <property type="entry name" value="Pectin_lyase_fold/virulence"/>
</dbReference>
<protein>
    <recommendedName>
        <fullName evidence="7">pectin lyase</fullName>
        <ecNumber evidence="7">4.2.2.10</ecNumber>
    </recommendedName>
</protein>
<sequence>MLSISTKLAPLLALGFGLPRYAVAQSSIVSGSAPGFATGVTGGGSAEPVYPNTIEDLKSYLTSSEPQNIVISGNFDFAGSEGTQTHTACNTYECTPENGGQAILNTLGACSGVSSYEVEVDTAAYTGIEVKSDKTLVGDGTGAILNGKGLRFTNGVSNIIIQNIAITNLNSQYVWGGDAISMSDCSQIWIDHVTTSKTGRQHYSFGQDSDKYITISNSFINGETPYSATCDNHTYWGFEMVGEGDTITLYRRFRKLLWSCGPLVLNYGLQWLGNYVYMTSGRSPAVSGTTTLHAVNNVFSDNSGHLIEGGGMGLFEGNVFTDITTTVASGFSGELFNAKSTNLADCSGALGRECVANEFDDATSFDYSDTGFFSNFAGLTVVDASPASDILDAVTSSAGNTLAS</sequence>
<comment type="catalytic activity">
    <reaction evidence="6">
        <text>Eliminative cleavage of (1-&gt;4)-alpha-D-galacturonan methyl ester to give oligosaccharides with 4-deoxy-6-O-methyl-alpha-D-galact-4-enuronosyl groups at their non-reducing ends.</text>
        <dbReference type="EC" id="4.2.2.10"/>
    </reaction>
</comment>
<evidence type="ECO:0000313" key="10">
    <source>
        <dbReference type="EMBL" id="RMY57748.1"/>
    </source>
</evidence>
<reference evidence="10 11" key="1">
    <citation type="journal article" date="2018" name="BMC Genomics">
        <title>Genomic evidence for intraspecific hybridization in a clonal and extremely halotolerant yeast.</title>
        <authorList>
            <person name="Gostincar C."/>
            <person name="Stajich J.E."/>
            <person name="Zupancic J."/>
            <person name="Zalar P."/>
            <person name="Gunde-Cimerman N."/>
        </authorList>
    </citation>
    <scope>NUCLEOTIDE SEQUENCE [LARGE SCALE GENOMIC DNA]</scope>
    <source>
        <strain evidence="10 11">EXF-151</strain>
    </source>
</reference>
<gene>
    <name evidence="10" type="ORF">D0865_02961</name>
</gene>
<keyword evidence="4 8" id="KW-0732">Signal</keyword>
<evidence type="ECO:0000259" key="9">
    <source>
        <dbReference type="SMART" id="SM00656"/>
    </source>
</evidence>
<dbReference type="Gene3D" id="2.160.20.10">
    <property type="entry name" value="Single-stranded right-handed beta-helix, Pectin lyase-like"/>
    <property type="match status" value="1"/>
</dbReference>
<evidence type="ECO:0000256" key="2">
    <source>
        <dbReference type="ARBA" id="ARBA00010980"/>
    </source>
</evidence>
<organism evidence="10 11">
    <name type="scientific">Hortaea werneckii</name>
    <name type="common">Black yeast</name>
    <name type="synonym">Cladosporium werneckii</name>
    <dbReference type="NCBI Taxonomy" id="91943"/>
    <lineage>
        <taxon>Eukaryota</taxon>
        <taxon>Fungi</taxon>
        <taxon>Dikarya</taxon>
        <taxon>Ascomycota</taxon>
        <taxon>Pezizomycotina</taxon>
        <taxon>Dothideomycetes</taxon>
        <taxon>Dothideomycetidae</taxon>
        <taxon>Mycosphaerellales</taxon>
        <taxon>Teratosphaeriaceae</taxon>
        <taxon>Hortaea</taxon>
    </lineage>
</organism>
<dbReference type="GO" id="GO:0005576">
    <property type="term" value="C:extracellular region"/>
    <property type="evidence" value="ECO:0007669"/>
    <property type="project" value="UniProtKB-SubCell"/>
</dbReference>
<dbReference type="SUPFAM" id="SSF51126">
    <property type="entry name" value="Pectin lyase-like"/>
    <property type="match status" value="1"/>
</dbReference>
<dbReference type="EMBL" id="QWIN01000155">
    <property type="protein sequence ID" value="RMY57748.1"/>
    <property type="molecule type" value="Genomic_DNA"/>
</dbReference>
<dbReference type="OrthoDB" id="1637350at2759"/>
<dbReference type="GO" id="GO:0000272">
    <property type="term" value="P:polysaccharide catabolic process"/>
    <property type="evidence" value="ECO:0007669"/>
    <property type="project" value="UniProtKB-KW"/>
</dbReference>
<keyword evidence="5" id="KW-0456">Lyase</keyword>
<dbReference type="AlphaFoldDB" id="A0A3M7D052"/>
<dbReference type="GO" id="GO:0030570">
    <property type="term" value="F:pectate lyase activity"/>
    <property type="evidence" value="ECO:0007669"/>
    <property type="project" value="InterPro"/>
</dbReference>
<proteinExistence type="inferred from homology"/>
<comment type="similarity">
    <text evidence="2">Belongs to the polysaccharide lyase 1 family.</text>
</comment>
<evidence type="ECO:0000256" key="5">
    <source>
        <dbReference type="ARBA" id="ARBA00023239"/>
    </source>
</evidence>
<dbReference type="Proteomes" id="UP000270230">
    <property type="component" value="Unassembled WGS sequence"/>
</dbReference>
<name>A0A3M7D052_HORWE</name>
<dbReference type="PANTHER" id="PTHR31683:SF16">
    <property type="entry name" value="PECTIN LYASE A-RELATED"/>
    <property type="match status" value="1"/>
</dbReference>
<comment type="caution">
    <text evidence="10">The sequence shown here is derived from an EMBL/GenBank/DDBJ whole genome shotgun (WGS) entry which is preliminary data.</text>
</comment>
<evidence type="ECO:0000256" key="4">
    <source>
        <dbReference type="ARBA" id="ARBA00022729"/>
    </source>
</evidence>
<evidence type="ECO:0000256" key="8">
    <source>
        <dbReference type="SAM" id="SignalP"/>
    </source>
</evidence>
<feature type="chain" id="PRO_5018239260" description="pectin lyase" evidence="8">
    <location>
        <begin position="25"/>
        <end position="404"/>
    </location>
</feature>
<feature type="domain" description="Pectate lyase" evidence="9">
    <location>
        <begin position="87"/>
        <end position="326"/>
    </location>
</feature>
<dbReference type="PANTHER" id="PTHR31683">
    <property type="entry name" value="PECTATE LYASE 18-RELATED"/>
    <property type="match status" value="1"/>
</dbReference>
<dbReference type="EC" id="4.2.2.10" evidence="7"/>
<evidence type="ECO:0000256" key="7">
    <source>
        <dbReference type="ARBA" id="ARBA00039082"/>
    </source>
</evidence>
<keyword evidence="3" id="KW-0964">Secreted</keyword>
<dbReference type="InterPro" id="IPR002022">
    <property type="entry name" value="Pec_lyase"/>
</dbReference>
<evidence type="ECO:0000256" key="1">
    <source>
        <dbReference type="ARBA" id="ARBA00004613"/>
    </source>
</evidence>
<feature type="signal peptide" evidence="8">
    <location>
        <begin position="1"/>
        <end position="24"/>
    </location>
</feature>
<accession>A0A3M7D052</accession>
<evidence type="ECO:0000256" key="3">
    <source>
        <dbReference type="ARBA" id="ARBA00022525"/>
    </source>
</evidence>
<evidence type="ECO:0000313" key="11">
    <source>
        <dbReference type="Proteomes" id="UP000270230"/>
    </source>
</evidence>
<dbReference type="SMART" id="SM00656">
    <property type="entry name" value="Amb_all"/>
    <property type="match status" value="1"/>
</dbReference>
<dbReference type="GO" id="GO:0047490">
    <property type="term" value="F:pectin lyase activity"/>
    <property type="evidence" value="ECO:0007669"/>
    <property type="project" value="UniProtKB-EC"/>
</dbReference>
<dbReference type="InterPro" id="IPR012334">
    <property type="entry name" value="Pectin_lyas_fold"/>
</dbReference>
<evidence type="ECO:0000256" key="6">
    <source>
        <dbReference type="ARBA" id="ARBA00036818"/>
    </source>
</evidence>